<dbReference type="NCBIfam" id="NF047352">
    <property type="entry name" value="P_loop_sacsin"/>
    <property type="match status" value="1"/>
</dbReference>
<sequence length="1088" mass="120008">MSDKALTAYREAREDQLVRNEARHIRSKINDARGSRHDAGVRWPFELLQNALDAGPRPGCDRVSVRLRQSGETFVFQHDGAFFTLKDLAALLSGGSSKEFESEHTTGRFGTGFLVTHVLAPRTTVSGILTTGEGLEDFLLTLDRAGDEESIVANMAICDAAIRSASPLPAADGVPSASFTYTTDDASALHLGMTSFRATVPYLFATCERLSSVIFETEGGLPETWEAEPLTSRIVNDALVQERLLFFRHDDRVAEYRAVRVAAALSPSQAAIAVLLRVEGRWQLQVPGHDFPRVFCRYPIRSSTFLPINAVLNALFDLDQERRRILLDNEKVRRVFHSAVSAVVPLVCLAYEEGWEDRHWLARAAPSPSSFADKEDEQETNWLTSEMAFLGSELARLPLVLTRNGLGVSVKGADSGWYADFVDPHTDATTMSRLWPLVNDAEELYPPVAALADSWATIASGWQALGVPVNQVGLVALAKNVRADAEQVDDLRVRCDKRTWLAGFLDVVGECWAGRGVNADLVERMIPNQNGTLVRLKDLKRDDGIPDSLKEIAEALGCGVRSRLVDLAILDIALEQSLEHVESVLKSAVPIAMTEDNVLDECVRQLEKRFPKTDRLSDSNRALILASIRLLDYLAQKGDTAISLAARVPLLARDGTFARTSAQRKMISPAETWDERARAFVAAYPSDRVLAAEYVGTNVVTALVAWGIAFREPFIKMAPADPIKDDRLRCLATDGQDTDGIHVHGEEFSQIALLHELIPRCQDREEAASLLGLALCYMTSADTSWRETRIVTGRRSGADVPITVRGALWLADLRARAWVPVRSDEGKTSQVMPTPESLRSLLDPRWLRGNAAALELLGRFFGFDALDLQLLAAPDDESRQELRDRLARIVELAGANPEMLAEVEAEFEVKKKRAQDVVRCQKLGLEVQAAIKLALEAQNLTVKIVDVGYDFDVSCADLDDAASRLEVGSYFIEVKATTQGDAKLTPKQAEIASQRAERYVLCVVDLRGIPEERLDMPWSINDVLSIARLVPQVGVLVQGTWELVAEARTNAVALRNENALRYAVRPDVWGKGCSIREWVASTFEVGTA</sequence>
<dbReference type="OrthoDB" id="9802640at2"/>
<dbReference type="SUPFAM" id="SSF55874">
    <property type="entry name" value="ATPase domain of HSP90 chaperone/DNA topoisomerase II/histidine kinase"/>
    <property type="match status" value="1"/>
</dbReference>
<dbReference type="Pfam" id="PF13020">
    <property type="entry name" value="NOV_C"/>
    <property type="match status" value="1"/>
</dbReference>
<dbReference type="RefSeq" id="WP_053379627.1">
    <property type="nucleotide sequence ID" value="NZ_CP011801.1"/>
</dbReference>
<evidence type="ECO:0000259" key="1">
    <source>
        <dbReference type="Pfam" id="PF13020"/>
    </source>
</evidence>
<dbReference type="InterPro" id="IPR024975">
    <property type="entry name" value="NOV_C"/>
</dbReference>
<evidence type="ECO:0000313" key="2">
    <source>
        <dbReference type="EMBL" id="ALA58460.1"/>
    </source>
</evidence>
<name>A0A0K2GBY8_NITMO</name>
<dbReference type="InterPro" id="IPR036890">
    <property type="entry name" value="HATPase_C_sf"/>
</dbReference>
<accession>A0A0K2GBY8</accession>
<dbReference type="STRING" id="42253.NITMOv2_2043"/>
<evidence type="ECO:0000313" key="3">
    <source>
        <dbReference type="Proteomes" id="UP000069205"/>
    </source>
</evidence>
<proteinExistence type="predicted"/>
<gene>
    <name evidence="2" type="ORF">NITMOv2_2043</name>
</gene>
<dbReference type="KEGG" id="nmv:NITMOv2_2043"/>
<dbReference type="EMBL" id="CP011801">
    <property type="protein sequence ID" value="ALA58460.1"/>
    <property type="molecule type" value="Genomic_DNA"/>
</dbReference>
<protein>
    <recommendedName>
        <fullName evidence="1">Protein NO VEIN C-terminal domain-containing protein</fullName>
    </recommendedName>
</protein>
<organism evidence="2 3">
    <name type="scientific">Nitrospira moscoviensis</name>
    <dbReference type="NCBI Taxonomy" id="42253"/>
    <lineage>
        <taxon>Bacteria</taxon>
        <taxon>Pseudomonadati</taxon>
        <taxon>Nitrospirota</taxon>
        <taxon>Nitrospiria</taxon>
        <taxon>Nitrospirales</taxon>
        <taxon>Nitrospiraceae</taxon>
        <taxon>Nitrospira</taxon>
    </lineage>
</organism>
<reference evidence="2 3" key="1">
    <citation type="journal article" date="2015" name="Proc. Natl. Acad. Sci. U.S.A.">
        <title>Expanded metabolic versatility of ubiquitous nitrite-oxidizing bacteria from the genus Nitrospira.</title>
        <authorList>
            <person name="Koch H."/>
            <person name="Lucker S."/>
            <person name="Albertsen M."/>
            <person name="Kitzinger K."/>
            <person name="Herbold C."/>
            <person name="Spieck E."/>
            <person name="Nielsen P.H."/>
            <person name="Wagner M."/>
            <person name="Daims H."/>
        </authorList>
    </citation>
    <scope>NUCLEOTIDE SEQUENCE [LARGE SCALE GENOMIC DNA]</scope>
    <source>
        <strain evidence="2 3">NSP M-1</strain>
    </source>
</reference>
<dbReference type="PATRIC" id="fig|42253.5.peg.2016"/>
<feature type="domain" description="Protein NO VEIN C-terminal" evidence="1">
    <location>
        <begin position="946"/>
        <end position="1004"/>
    </location>
</feature>
<dbReference type="Proteomes" id="UP000069205">
    <property type="component" value="Chromosome"/>
</dbReference>
<keyword evidence="3" id="KW-1185">Reference proteome</keyword>
<dbReference type="AlphaFoldDB" id="A0A0K2GBY8"/>